<dbReference type="Pfam" id="PF00656">
    <property type="entry name" value="Peptidase_C14"/>
    <property type="match status" value="1"/>
</dbReference>
<dbReference type="OrthoDB" id="3223806at2759"/>
<dbReference type="InterPro" id="IPR011600">
    <property type="entry name" value="Pept_C14_caspase"/>
</dbReference>
<evidence type="ECO:0000313" key="3">
    <source>
        <dbReference type="Proteomes" id="UP000087766"/>
    </source>
</evidence>
<dbReference type="PANTHER" id="PTHR48104:SF7">
    <property type="entry name" value="METACASPASE-9"/>
    <property type="match status" value="1"/>
</dbReference>
<comment type="similarity">
    <text evidence="1">Belongs to the peptidase C14B family.</text>
</comment>
<feature type="domain" description="Peptidase C14 caspase" evidence="2">
    <location>
        <begin position="6"/>
        <end position="299"/>
    </location>
</feature>
<dbReference type="STRING" id="3916.A0A1S3TBK0"/>
<dbReference type="GO" id="GO:0005737">
    <property type="term" value="C:cytoplasm"/>
    <property type="evidence" value="ECO:0007669"/>
    <property type="project" value="TreeGrafter"/>
</dbReference>
<accession>A0A1S3TBK0</accession>
<dbReference type="GO" id="GO:0006508">
    <property type="term" value="P:proteolysis"/>
    <property type="evidence" value="ECO:0007669"/>
    <property type="project" value="InterPro"/>
</dbReference>
<keyword evidence="3" id="KW-1185">Reference proteome</keyword>
<organism evidence="3 4">
    <name type="scientific">Vigna radiata var. radiata</name>
    <name type="common">Mung bean</name>
    <name type="synonym">Phaseolus aureus</name>
    <dbReference type="NCBI Taxonomy" id="3916"/>
    <lineage>
        <taxon>Eukaryota</taxon>
        <taxon>Viridiplantae</taxon>
        <taxon>Streptophyta</taxon>
        <taxon>Embryophyta</taxon>
        <taxon>Tracheophyta</taxon>
        <taxon>Spermatophyta</taxon>
        <taxon>Magnoliopsida</taxon>
        <taxon>eudicotyledons</taxon>
        <taxon>Gunneridae</taxon>
        <taxon>Pentapetalae</taxon>
        <taxon>rosids</taxon>
        <taxon>fabids</taxon>
        <taxon>Fabales</taxon>
        <taxon>Fabaceae</taxon>
        <taxon>Papilionoideae</taxon>
        <taxon>50 kb inversion clade</taxon>
        <taxon>NPAAA clade</taxon>
        <taxon>indigoferoid/millettioid clade</taxon>
        <taxon>Phaseoleae</taxon>
        <taxon>Vigna</taxon>
    </lineage>
</organism>
<dbReference type="Proteomes" id="UP000087766">
    <property type="component" value="Unplaced"/>
</dbReference>
<dbReference type="SUPFAM" id="SSF52129">
    <property type="entry name" value="Caspase-like"/>
    <property type="match status" value="1"/>
</dbReference>
<name>A0A1S3TBK0_VIGRR</name>
<sequence>MEAQKKRVAVLVGCNYPNTANELHGCINDVLAMKETLVKRFGFDDSNIEVLTDAPNSCKLPTGANIKQALAKMVDGAKAGDVLYFHYSGHGTRIPSKKHGHTFHHEEAIVPCDFNLITDLDFRQLVNRLAKGASLTILSDSCHSGGLIDKEKEQIGPSSSVQKGSTSKTCYTLTHKTIPYDSIQQHLSSLTKATTTDIGTHMLELFGSNASLRFQTASHALLEALGPDEGILLSGCQADETSADMNPGVAGKAYGAFSNAVEMVVREKEGELSNREVVVRARKVLQGQGFDQHPCLYCSDENADATFLGHPQKTEH</sequence>
<evidence type="ECO:0000259" key="2">
    <source>
        <dbReference type="Pfam" id="PF00656"/>
    </source>
</evidence>
<proteinExistence type="inferred from homology"/>
<evidence type="ECO:0000256" key="1">
    <source>
        <dbReference type="ARBA" id="ARBA00009005"/>
    </source>
</evidence>
<protein>
    <submittedName>
        <fullName evidence="4">Metacaspase-9</fullName>
    </submittedName>
</protein>
<dbReference type="GeneID" id="106753803"/>
<dbReference type="InterPro" id="IPR029030">
    <property type="entry name" value="Caspase-like_dom_sf"/>
</dbReference>
<evidence type="ECO:0000313" key="4">
    <source>
        <dbReference type="RefSeq" id="XP_014491146.1"/>
    </source>
</evidence>
<reference evidence="4" key="1">
    <citation type="submission" date="2025-08" db="UniProtKB">
        <authorList>
            <consortium name="RefSeq"/>
        </authorList>
    </citation>
    <scope>IDENTIFICATION</scope>
    <source>
        <tissue evidence="4">Leaf</tissue>
    </source>
</reference>
<dbReference type="Gene3D" id="3.40.50.1460">
    <property type="match status" value="1"/>
</dbReference>
<dbReference type="InterPro" id="IPR050452">
    <property type="entry name" value="Metacaspase"/>
</dbReference>
<dbReference type="AlphaFoldDB" id="A0A1S3TBK0"/>
<dbReference type="GO" id="GO:0004197">
    <property type="term" value="F:cysteine-type endopeptidase activity"/>
    <property type="evidence" value="ECO:0007669"/>
    <property type="project" value="InterPro"/>
</dbReference>
<dbReference type="KEGG" id="vra:106753803"/>
<dbReference type="PANTHER" id="PTHR48104">
    <property type="entry name" value="METACASPASE-4"/>
    <property type="match status" value="1"/>
</dbReference>
<dbReference type="RefSeq" id="XP_014491146.1">
    <property type="nucleotide sequence ID" value="XM_014635660.2"/>
</dbReference>
<gene>
    <name evidence="4" type="primary">LOC106753803</name>
</gene>